<keyword evidence="1" id="KW-0175">Coiled coil</keyword>
<dbReference type="EMBL" id="JAJNAY010000001">
    <property type="protein sequence ID" value="MCD1116610.1"/>
    <property type="molecule type" value="Genomic_DNA"/>
</dbReference>
<dbReference type="AlphaFoldDB" id="A0A9Q3YYK3"/>
<accession>A0A9Q3YYK3</accession>
<keyword evidence="3" id="KW-1185">Reference proteome</keyword>
<sequence>MSLKTFFIFLSIFWGQFYMAYPIDPASLRVLITDSQNIVYAHVKQIKANEGSFKSTFNMSHIAVLEIKETLQGNIKSKTVEVYFSPEYSCPLPAIYELGTNVIAFLDKEMEKYTTHSLSYGLKKVNENGYSAYKTRIKDYQIIMKISDNIEKKEKTIDWLIDCASHKATRSEGLMDLYEKGTFMSFYDYSKEQDVRTYPLTQNQKKRLRNLFFKSENIDYEIVGITNLIAKKNDSKIISYLINYLKKNKKSCCNNAIMFKIAELSDKKELKNIVEKMQSLDLLEENYQQQREILNKEFINSL</sequence>
<protein>
    <submittedName>
        <fullName evidence="2">Uncharacterized protein</fullName>
    </submittedName>
</protein>
<proteinExistence type="predicted"/>
<dbReference type="RefSeq" id="WP_230668382.1">
    <property type="nucleotide sequence ID" value="NZ_JAJNAY010000001.1"/>
</dbReference>
<evidence type="ECO:0000313" key="3">
    <source>
        <dbReference type="Proteomes" id="UP001108025"/>
    </source>
</evidence>
<organism evidence="2 3">
    <name type="scientific">Chryseobacterium turcicum</name>
    <dbReference type="NCBI Taxonomy" id="2898076"/>
    <lineage>
        <taxon>Bacteria</taxon>
        <taxon>Pseudomonadati</taxon>
        <taxon>Bacteroidota</taxon>
        <taxon>Flavobacteriia</taxon>
        <taxon>Flavobacteriales</taxon>
        <taxon>Weeksellaceae</taxon>
        <taxon>Chryseobacterium group</taxon>
        <taxon>Chryseobacterium</taxon>
    </lineage>
</organism>
<reference evidence="2" key="1">
    <citation type="submission" date="2021-11" db="EMBL/GenBank/DDBJ databases">
        <title>Description of novel Chryseobacterium species.</title>
        <authorList>
            <person name="Saticioglu I.B."/>
            <person name="Ay H."/>
            <person name="Altun S."/>
            <person name="Duman M."/>
        </authorList>
    </citation>
    <scope>NUCLEOTIDE SEQUENCE</scope>
    <source>
        <strain evidence="2">C-17</strain>
    </source>
</reference>
<name>A0A9Q3YYK3_9FLAO</name>
<gene>
    <name evidence="2" type="ORF">LO744_07055</name>
</gene>
<evidence type="ECO:0000256" key="1">
    <source>
        <dbReference type="SAM" id="Coils"/>
    </source>
</evidence>
<dbReference type="Proteomes" id="UP001108025">
    <property type="component" value="Unassembled WGS sequence"/>
</dbReference>
<feature type="coiled-coil region" evidence="1">
    <location>
        <begin position="270"/>
        <end position="297"/>
    </location>
</feature>
<evidence type="ECO:0000313" key="2">
    <source>
        <dbReference type="EMBL" id="MCD1116610.1"/>
    </source>
</evidence>
<comment type="caution">
    <text evidence="2">The sequence shown here is derived from an EMBL/GenBank/DDBJ whole genome shotgun (WGS) entry which is preliminary data.</text>
</comment>